<dbReference type="RefSeq" id="WP_012160042.1">
    <property type="nucleotide sequence ID" value="NC_009922.1"/>
</dbReference>
<dbReference type="InterPro" id="IPR051805">
    <property type="entry name" value="Dehydratase_Activator_Redct"/>
</dbReference>
<keyword evidence="9" id="KW-1185">Reference proteome</keyword>
<dbReference type="eggNOG" id="COG3581">
    <property type="taxonomic scope" value="Bacteria"/>
</dbReference>
<evidence type="ECO:0000256" key="5">
    <source>
        <dbReference type="SAM" id="MobiDB-lite"/>
    </source>
</evidence>
<gene>
    <name evidence="8" type="ordered locus">Clos_2198</name>
</gene>
<evidence type="ECO:0000256" key="4">
    <source>
        <dbReference type="ARBA" id="ARBA00023014"/>
    </source>
</evidence>
<dbReference type="InterPro" id="IPR043129">
    <property type="entry name" value="ATPase_NBD"/>
</dbReference>
<dbReference type="InterPro" id="IPR008275">
    <property type="entry name" value="CoA_E_activase_dom"/>
</dbReference>
<dbReference type="eggNOG" id="COG1924">
    <property type="taxonomic scope" value="Bacteria"/>
</dbReference>
<dbReference type="NCBIfam" id="TIGR00241">
    <property type="entry name" value="CoA_E_activ"/>
    <property type="match status" value="1"/>
</dbReference>
<evidence type="ECO:0000256" key="3">
    <source>
        <dbReference type="ARBA" id="ARBA00023004"/>
    </source>
</evidence>
<protein>
    <submittedName>
        <fullName evidence="8">Putative CoA-substrate-specific enzyme activase</fullName>
    </submittedName>
</protein>
<dbReference type="eggNOG" id="COG3580">
    <property type="taxonomic scope" value="Bacteria"/>
</dbReference>
<feature type="region of interest" description="Disordered" evidence="5">
    <location>
        <begin position="1409"/>
        <end position="1428"/>
    </location>
</feature>
<dbReference type="PANTHER" id="PTHR32329:SF4">
    <property type="entry name" value="ACTIVATOR OF 2-HYDROXYACYL-COA DEHYDRATASE"/>
    <property type="match status" value="1"/>
</dbReference>
<evidence type="ECO:0000313" key="8">
    <source>
        <dbReference type="EMBL" id="ABW19733.1"/>
    </source>
</evidence>
<dbReference type="OrthoDB" id="9802715at2"/>
<feature type="domain" description="ATPase BadF/BadG/BcrA/BcrD type" evidence="6">
    <location>
        <begin position="7"/>
        <end position="255"/>
    </location>
</feature>
<dbReference type="GO" id="GO:0046872">
    <property type="term" value="F:metal ion binding"/>
    <property type="evidence" value="ECO:0007669"/>
    <property type="project" value="UniProtKB-KW"/>
</dbReference>
<evidence type="ECO:0000259" key="6">
    <source>
        <dbReference type="Pfam" id="PF01869"/>
    </source>
</evidence>
<dbReference type="PANTHER" id="PTHR32329">
    <property type="entry name" value="BIFUNCTIONAL PROTEIN [INCLUDES 2-HYDROXYACYL-COA DEHYDRATASE (N-TER) AND ITS ACTIVATOR DOMAIN (C_TERM)-RELATED"/>
    <property type="match status" value="1"/>
</dbReference>
<dbReference type="KEGG" id="aoe:Clos_2198"/>
<dbReference type="InterPro" id="IPR018709">
    <property type="entry name" value="CoA_activase_DUF2229"/>
</dbReference>
<proteinExistence type="predicted"/>
<evidence type="ECO:0000313" key="9">
    <source>
        <dbReference type="Proteomes" id="UP000000269"/>
    </source>
</evidence>
<dbReference type="STRING" id="350688.Clos_2198"/>
<dbReference type="SUPFAM" id="SSF53067">
    <property type="entry name" value="Actin-like ATPase domain"/>
    <property type="match status" value="2"/>
</dbReference>
<sequence>MKNLVHIGLDVGSTTVKLVVLDKNYKIIYSRYERHYADIRKTIKELLNDTYAYFADYDIKIMTTGSGGLSVSKWLNISFVQEVIASTNAIEKFCPQTDVVIELGGEDAKITYLSGQIEQRMNGTCAGGTGAFIDQMASLLQTDAMGLNELAKKYNTIYPIASRCGVFAKTDVQPLLNEGAPKEDIAASVLQAVVNQTIGGLACGKPIVGNVAFLGGPLYFLSELRKRFIETLALTEKEVIFPKESQLFVAIGAALGSIEEKRISFKELMDRGNVLKEEINHTVNILRPLFSTEEELIEFKARHEKDKVKREQLEGYKGNCYLGIDAGSTTTKLALIGENGALLHSHYGSNEGSPFNSTVSALKALYQVLPKEAKIVYSTVTGYGEALLKSALSIDIGEIETVAHYKAAQFFLPGVDFILDIGGQDMKSMKIKDGVIDNIMLNEACSSGCGSFLETFAHSMNLEIGEFANRSLESKAPVDLGTRCTVFMNSSVKQAQKEGATIDDIAAGLSYSVMKNALFKVIKIRDPKELGDKIIVQGGTFLNNGVLRAFELVSGKEVVRPDISGIMGAFGAALIARERYRDGVETTLVTEENLKTFQMETSTRRCGLCGNNCLLTVNAFSDGKHFITGNRCERGAGIERKKDTVPDLYAYKYKRVFGYKPLKIEESKRGIVGIPRVLNQYENYPFWFTFFTNLGFRVELSPRSSKEIFEKGIETIPSESVCYPAKLVHGHVMALVEKGIQFIFYPCIPYEKKEQKEAENHYNCPIVTSYPEAIKNNMEVLKERDILFMNPFLPLDDKKRLKERLFDEFASMNISKGEINRAVEEAWAENERFKADIRNKGEEVYQYIKDRGMKAIVLAGRPYQIDPEIHHGISELITSFDIAVLTEDSVAHLGAVRRPLGVVDQWMYHSRLYAAATFVAREPNVELIQLNSFGCGLDAVTTDEVKDILGRWGKIYTTLKIDEGNNLGAARIRIRSLKAALEERDRIGFKPKEIEKPAERMIFTKEMKEKHTILVPQMSPIHFQFLEDAFRAAGYNLVVLPSVDKKAVEEGLKYVNNDACYPSIMVVGQIIEALKSGQYDKNNVSVMISQTGGGCRATNYIGFLRKALRDADLGHIPVVSLNAGGLEKNPGFKITPSLLNKSMMALLYGDLFMRVVYKVRPYEKIPGSTNLLYEKWVTICKEAVKRGSFKEFKQIVNQIVKDFDNLEIRDIKKPRIGLVGEILVKFHPTANNNIVDIIENEGAEAVMPDLTDFLLYVAFDKKFNKEYLSGSTKGKYGGLAAIRVIEYYRKPMVKALENSKRFEPPKPIEALAESASQVLSLGNQTGEGWFLTAEMIELIESGAPNILCMQPFACLPNHVTGKGMIKELKARYPESNIAAVDYDPGASEVNQLNRIKLMLAVAFKNLNQDKKQENTSDEEELREILQGS</sequence>
<dbReference type="Gene3D" id="3.30.420.40">
    <property type="match status" value="4"/>
</dbReference>
<dbReference type="Pfam" id="PF09989">
    <property type="entry name" value="DUF2229"/>
    <property type="match status" value="1"/>
</dbReference>
<organism evidence="8 9">
    <name type="scientific">Alkaliphilus oremlandii (strain OhILAs)</name>
    <name type="common">Clostridium oremlandii (strain OhILAs)</name>
    <dbReference type="NCBI Taxonomy" id="350688"/>
    <lineage>
        <taxon>Bacteria</taxon>
        <taxon>Bacillati</taxon>
        <taxon>Bacillota</taxon>
        <taxon>Clostridia</taxon>
        <taxon>Peptostreptococcales</taxon>
        <taxon>Natronincolaceae</taxon>
        <taxon>Alkaliphilus</taxon>
    </lineage>
</organism>
<comment type="cofactor">
    <cofactor evidence="1">
        <name>[4Fe-4S] cluster</name>
        <dbReference type="ChEBI" id="CHEBI:49883"/>
    </cofactor>
</comment>
<dbReference type="Proteomes" id="UP000000269">
    <property type="component" value="Chromosome"/>
</dbReference>
<evidence type="ECO:0000256" key="2">
    <source>
        <dbReference type="ARBA" id="ARBA00022723"/>
    </source>
</evidence>
<dbReference type="EMBL" id="CP000853">
    <property type="protein sequence ID" value="ABW19733.1"/>
    <property type="molecule type" value="Genomic_DNA"/>
</dbReference>
<dbReference type="GO" id="GO:0051536">
    <property type="term" value="F:iron-sulfur cluster binding"/>
    <property type="evidence" value="ECO:0007669"/>
    <property type="project" value="UniProtKB-KW"/>
</dbReference>
<evidence type="ECO:0000256" key="1">
    <source>
        <dbReference type="ARBA" id="ARBA00001966"/>
    </source>
</evidence>
<keyword evidence="2" id="KW-0479">Metal-binding</keyword>
<name>A8MIV1_ALKOO</name>
<dbReference type="Pfam" id="PF01869">
    <property type="entry name" value="BcrAD_BadFG"/>
    <property type="match status" value="2"/>
</dbReference>
<feature type="domain" description="ATPase BadF/BadG/BcrA/BcrD type" evidence="6">
    <location>
        <begin position="322"/>
        <end position="576"/>
    </location>
</feature>
<dbReference type="HOGENOM" id="CLU_002393_1_0_9"/>
<keyword evidence="3" id="KW-0408">Iron</keyword>
<accession>A8MIV1</accession>
<feature type="domain" description="DUF2229" evidence="7">
    <location>
        <begin position="672"/>
        <end position="890"/>
    </location>
</feature>
<dbReference type="CDD" id="cd24035">
    <property type="entry name" value="ASKHA_NBD_O66634-like_rpt2"/>
    <property type="match status" value="1"/>
</dbReference>
<dbReference type="CDD" id="cd24034">
    <property type="entry name" value="ASKHA_NBD_O66634-like_rpt1"/>
    <property type="match status" value="1"/>
</dbReference>
<reference evidence="9" key="1">
    <citation type="submission" date="2007-10" db="EMBL/GenBank/DDBJ databases">
        <title>Complete genome of Alkaliphilus oremlandii OhILAs.</title>
        <authorList>
            <person name="Copeland A."/>
            <person name="Lucas S."/>
            <person name="Lapidus A."/>
            <person name="Barry K."/>
            <person name="Detter J.C."/>
            <person name="Glavina del Rio T."/>
            <person name="Hammon N."/>
            <person name="Israni S."/>
            <person name="Dalin E."/>
            <person name="Tice H."/>
            <person name="Pitluck S."/>
            <person name="Chain P."/>
            <person name="Malfatti S."/>
            <person name="Shin M."/>
            <person name="Vergez L."/>
            <person name="Schmutz J."/>
            <person name="Larimer F."/>
            <person name="Land M."/>
            <person name="Hauser L."/>
            <person name="Kyrpides N."/>
            <person name="Mikhailova N."/>
            <person name="Stolz J.F."/>
            <person name="Dawson A."/>
            <person name="Fisher E."/>
            <person name="Crable B."/>
            <person name="Perera E."/>
            <person name="Lisak J."/>
            <person name="Ranganathan M."/>
            <person name="Basu P."/>
            <person name="Richardson P."/>
        </authorList>
    </citation>
    <scope>NUCLEOTIDE SEQUENCE [LARGE SCALE GENOMIC DNA]</scope>
    <source>
        <strain evidence="9">OhILAs</strain>
    </source>
</reference>
<dbReference type="InterPro" id="IPR002731">
    <property type="entry name" value="ATPase_BadF"/>
</dbReference>
<evidence type="ECO:0000259" key="7">
    <source>
        <dbReference type="Pfam" id="PF09989"/>
    </source>
</evidence>
<keyword evidence="4" id="KW-0411">Iron-sulfur</keyword>